<dbReference type="Proteomes" id="UP000298125">
    <property type="component" value="Unassembled WGS sequence"/>
</dbReference>
<reference evidence="1" key="1">
    <citation type="journal article" date="2019" name="PLoS Negl. Trop. Dis.">
        <title>Revisiting the worldwide diversity of Leptospira species in the environment.</title>
        <authorList>
            <person name="Vincent A.T."/>
            <person name="Schiettekatte O."/>
            <person name="Bourhy P."/>
            <person name="Veyrier F.J."/>
            <person name="Picardeau M."/>
        </authorList>
    </citation>
    <scope>NUCLEOTIDE SEQUENCE [LARGE SCALE GENOMIC DNA]</scope>
    <source>
        <strain evidence="1">201702692</strain>
    </source>
</reference>
<dbReference type="OrthoDB" id="9986125at2"/>
<dbReference type="EMBL" id="RQGA01000009">
    <property type="protein sequence ID" value="TGL41014.1"/>
    <property type="molecule type" value="Genomic_DNA"/>
</dbReference>
<evidence type="ECO:0000313" key="1">
    <source>
        <dbReference type="EMBL" id="TGL41014.1"/>
    </source>
</evidence>
<gene>
    <name evidence="1" type="ORF">EHQ49_09485</name>
</gene>
<sequence length="227" mass="26720">MNQIKTIIFTISIFYFQCNKLDHTKVEGFKEVVFLNENIKKHTHIRLNINTSIYSNFGDKKEIDYCPKFTISKILDFSAFQYSTKSGTKHAEMVKVKCGVLTGWIYLIPFQYNLGNESELKEKITMIDNAEKFRSKMVGFYSLKYFRIKLDHGQNAIIAFADSNSVVSDIFPIYYEIKDNEWMLENKETKMVLKKDDYKFSFQVIKDETGKFNFLNDKVLDTFLLEL</sequence>
<protein>
    <submittedName>
        <fullName evidence="1">Uncharacterized protein</fullName>
    </submittedName>
</protein>
<organism evidence="1 2">
    <name type="scientific">Leptospira perdikensis</name>
    <dbReference type="NCBI Taxonomy" id="2484948"/>
    <lineage>
        <taxon>Bacteria</taxon>
        <taxon>Pseudomonadati</taxon>
        <taxon>Spirochaetota</taxon>
        <taxon>Spirochaetia</taxon>
        <taxon>Leptospirales</taxon>
        <taxon>Leptospiraceae</taxon>
        <taxon>Leptospira</taxon>
    </lineage>
</organism>
<accession>A0A4R9JGB9</accession>
<dbReference type="AlphaFoldDB" id="A0A4R9JGB9"/>
<evidence type="ECO:0000313" key="2">
    <source>
        <dbReference type="Proteomes" id="UP000298125"/>
    </source>
</evidence>
<keyword evidence="2" id="KW-1185">Reference proteome</keyword>
<dbReference type="RefSeq" id="WP_135578749.1">
    <property type="nucleotide sequence ID" value="NZ_RQGA01000009.1"/>
</dbReference>
<proteinExistence type="predicted"/>
<name>A0A4R9JGB9_9LEPT</name>
<comment type="caution">
    <text evidence="1">The sequence shown here is derived from an EMBL/GenBank/DDBJ whole genome shotgun (WGS) entry which is preliminary data.</text>
</comment>